<feature type="domain" description="Penicillin-binding protein transpeptidase" evidence="3">
    <location>
        <begin position="266"/>
        <end position="538"/>
    </location>
</feature>
<dbReference type="GO" id="GO:0008658">
    <property type="term" value="F:penicillin binding"/>
    <property type="evidence" value="ECO:0007669"/>
    <property type="project" value="InterPro"/>
</dbReference>
<name>A0A9X3MYH5_9ACTN</name>
<organism evidence="5 6">
    <name type="scientific">Solirubrobacter ginsenosidimutans</name>
    <dbReference type="NCBI Taxonomy" id="490573"/>
    <lineage>
        <taxon>Bacteria</taxon>
        <taxon>Bacillati</taxon>
        <taxon>Actinomycetota</taxon>
        <taxon>Thermoleophilia</taxon>
        <taxon>Solirubrobacterales</taxon>
        <taxon>Solirubrobacteraceae</taxon>
        <taxon>Solirubrobacter</taxon>
    </lineage>
</organism>
<evidence type="ECO:0000256" key="1">
    <source>
        <dbReference type="SAM" id="MobiDB-lite"/>
    </source>
</evidence>
<accession>A0A9X3MYH5</accession>
<comment type="caution">
    <text evidence="5">The sequence shown here is derived from an EMBL/GenBank/DDBJ whole genome shotgun (WGS) entry which is preliminary data.</text>
</comment>
<dbReference type="GO" id="GO:0046677">
    <property type="term" value="P:response to antibiotic"/>
    <property type="evidence" value="ECO:0007669"/>
    <property type="project" value="InterPro"/>
</dbReference>
<dbReference type="Pfam" id="PF05223">
    <property type="entry name" value="MecA_N"/>
    <property type="match status" value="1"/>
</dbReference>
<dbReference type="GO" id="GO:0005886">
    <property type="term" value="C:plasma membrane"/>
    <property type="evidence" value="ECO:0007669"/>
    <property type="project" value="TreeGrafter"/>
</dbReference>
<feature type="region of interest" description="Disordered" evidence="1">
    <location>
        <begin position="1"/>
        <end position="21"/>
    </location>
</feature>
<dbReference type="PANTHER" id="PTHR30627">
    <property type="entry name" value="PEPTIDOGLYCAN D,D-TRANSPEPTIDASE"/>
    <property type="match status" value="1"/>
</dbReference>
<dbReference type="InterPro" id="IPR007887">
    <property type="entry name" value="MecA_N"/>
</dbReference>
<evidence type="ECO:0000259" key="4">
    <source>
        <dbReference type="Pfam" id="PF05223"/>
    </source>
</evidence>
<dbReference type="Gene3D" id="3.40.710.10">
    <property type="entry name" value="DD-peptidase/beta-lactamase superfamily"/>
    <property type="match status" value="1"/>
</dbReference>
<dbReference type="InterPro" id="IPR050515">
    <property type="entry name" value="Beta-lactam/transpept"/>
</dbReference>
<protein>
    <submittedName>
        <fullName evidence="5">Penicillin-binding transpeptidase domain-containing protein</fullName>
    </submittedName>
</protein>
<keyword evidence="2" id="KW-1133">Transmembrane helix</keyword>
<keyword evidence="2" id="KW-0812">Transmembrane</keyword>
<dbReference type="Gene3D" id="3.10.450.100">
    <property type="entry name" value="NTF2-like, domain 1"/>
    <property type="match status" value="1"/>
</dbReference>
<feature type="domain" description="NTF2-like N-terminal transpeptidase" evidence="4">
    <location>
        <begin position="57"/>
        <end position="166"/>
    </location>
</feature>
<evidence type="ECO:0000256" key="2">
    <source>
        <dbReference type="SAM" id="Phobius"/>
    </source>
</evidence>
<dbReference type="AlphaFoldDB" id="A0A9X3MYH5"/>
<dbReference type="InterPro" id="IPR012338">
    <property type="entry name" value="Beta-lactam/transpept-like"/>
</dbReference>
<evidence type="ECO:0000259" key="3">
    <source>
        <dbReference type="Pfam" id="PF00905"/>
    </source>
</evidence>
<dbReference type="InterPro" id="IPR001460">
    <property type="entry name" value="PCN-bd_Tpept"/>
</dbReference>
<dbReference type="GO" id="GO:0071972">
    <property type="term" value="F:peptidoglycan L,D-transpeptidase activity"/>
    <property type="evidence" value="ECO:0007669"/>
    <property type="project" value="TreeGrafter"/>
</dbReference>
<dbReference type="Proteomes" id="UP001149140">
    <property type="component" value="Unassembled WGS sequence"/>
</dbReference>
<gene>
    <name evidence="5" type="ORF">OM076_27135</name>
</gene>
<evidence type="ECO:0000313" key="6">
    <source>
        <dbReference type="Proteomes" id="UP001149140"/>
    </source>
</evidence>
<keyword evidence="2" id="KW-0472">Membrane</keyword>
<dbReference type="GO" id="GO:0071555">
    <property type="term" value="P:cell wall organization"/>
    <property type="evidence" value="ECO:0007669"/>
    <property type="project" value="TreeGrafter"/>
</dbReference>
<feature type="transmembrane region" description="Helical" evidence="2">
    <location>
        <begin position="21"/>
        <end position="46"/>
    </location>
</feature>
<dbReference type="PANTHER" id="PTHR30627:SF24">
    <property type="entry name" value="PENICILLIN-BINDING PROTEIN 4B"/>
    <property type="match status" value="1"/>
</dbReference>
<sequence length="541" mass="55787">MFLSPPRASRRRRRSRGGGGQGPSLSVIVVVLVVAAAVIYGAYALISSQLHKDHRHEAVEKFTAAWVKNDYKTMYDLLDVSSRRLNPQISFVADYRRANKAAGVEKITLGTIGPLLSGGIVKVPVTVKTKDFGSLKGTLTFHATQANDIARVAWTPEMVMPGLRKGEEVRRRSGAAPRRGVIYAAGGQLLNSDPLGASISGTAGNKPTGLERIYDDRLGGRRSSSLKFGDRTIAKIDGRTGRSIHTTIKLALTRTAQNALGSKLGGIAVIKPSDGSVLALAGLAVSAPQPPGSSFKIITAAAALQDGVAKLSSSYPVRQYATLSGVKLRNASDEECGGSLTSSFAHSCNSVFGPIGAKLGAKKLVAAAERFGFNETPSLPAAKPNSIPKAADLKDSLAVGASAIGQNKDLATPLGMASVGATIANGGVRIKPWVTGSRPPRKRAVSAKVAAQVRDMMIAVVQGGTGAAAAIPGVTVAGKTGTAELVSTADIAQNAKNTTAWFVAFAPANKPRVAVAVMLPGAGQGGASAAPIAKRVLQAAL</sequence>
<dbReference type="SUPFAM" id="SSF56601">
    <property type="entry name" value="beta-lactamase/transpeptidase-like"/>
    <property type="match status" value="1"/>
</dbReference>
<dbReference type="Pfam" id="PF00905">
    <property type="entry name" value="Transpeptidase"/>
    <property type="match status" value="1"/>
</dbReference>
<dbReference type="EMBL" id="JAPDOD010000029">
    <property type="protein sequence ID" value="MDA0163976.1"/>
    <property type="molecule type" value="Genomic_DNA"/>
</dbReference>
<evidence type="ECO:0000313" key="5">
    <source>
        <dbReference type="EMBL" id="MDA0163976.1"/>
    </source>
</evidence>
<dbReference type="RefSeq" id="WP_270043224.1">
    <property type="nucleotide sequence ID" value="NZ_JAPDOD010000029.1"/>
</dbReference>
<keyword evidence="6" id="KW-1185">Reference proteome</keyword>
<dbReference type="InterPro" id="IPR032710">
    <property type="entry name" value="NTF2-like_dom_sf"/>
</dbReference>
<dbReference type="SUPFAM" id="SSF54427">
    <property type="entry name" value="NTF2-like"/>
    <property type="match status" value="1"/>
</dbReference>
<reference evidence="5" key="1">
    <citation type="submission" date="2022-10" db="EMBL/GenBank/DDBJ databases">
        <title>The WGS of Solirubrobacter ginsenosidimutans DSM 21036.</title>
        <authorList>
            <person name="Jiang Z."/>
        </authorList>
    </citation>
    <scope>NUCLEOTIDE SEQUENCE</scope>
    <source>
        <strain evidence="5">DSM 21036</strain>
    </source>
</reference>
<proteinExistence type="predicted"/>